<comment type="caution">
    <text evidence="2">The sequence shown here is derived from an EMBL/GenBank/DDBJ whole genome shotgun (WGS) entry which is preliminary data.</text>
</comment>
<evidence type="ECO:0000313" key="3">
    <source>
        <dbReference type="Proteomes" id="UP000314294"/>
    </source>
</evidence>
<feature type="chain" id="PRO_5021413544" evidence="1">
    <location>
        <begin position="16"/>
        <end position="306"/>
    </location>
</feature>
<dbReference type="AlphaFoldDB" id="A0A4Z2IQK7"/>
<dbReference type="EMBL" id="SRLO01000057">
    <property type="protein sequence ID" value="TNN80146.1"/>
    <property type="molecule type" value="Genomic_DNA"/>
</dbReference>
<feature type="signal peptide" evidence="1">
    <location>
        <begin position="1"/>
        <end position="15"/>
    </location>
</feature>
<keyword evidence="1" id="KW-0732">Signal</keyword>
<keyword evidence="3" id="KW-1185">Reference proteome</keyword>
<name>A0A4Z2IQK7_9TELE</name>
<organism evidence="2 3">
    <name type="scientific">Liparis tanakae</name>
    <name type="common">Tanaka's snailfish</name>
    <dbReference type="NCBI Taxonomy" id="230148"/>
    <lineage>
        <taxon>Eukaryota</taxon>
        <taxon>Metazoa</taxon>
        <taxon>Chordata</taxon>
        <taxon>Craniata</taxon>
        <taxon>Vertebrata</taxon>
        <taxon>Euteleostomi</taxon>
        <taxon>Actinopterygii</taxon>
        <taxon>Neopterygii</taxon>
        <taxon>Teleostei</taxon>
        <taxon>Neoteleostei</taxon>
        <taxon>Acanthomorphata</taxon>
        <taxon>Eupercaria</taxon>
        <taxon>Perciformes</taxon>
        <taxon>Cottioidei</taxon>
        <taxon>Cottales</taxon>
        <taxon>Liparidae</taxon>
        <taxon>Liparis</taxon>
    </lineage>
</organism>
<proteinExistence type="predicted"/>
<reference evidence="2 3" key="1">
    <citation type="submission" date="2019-03" db="EMBL/GenBank/DDBJ databases">
        <title>First draft genome of Liparis tanakae, snailfish: a comprehensive survey of snailfish specific genes.</title>
        <authorList>
            <person name="Kim W."/>
            <person name="Song I."/>
            <person name="Jeong J.-H."/>
            <person name="Kim D."/>
            <person name="Kim S."/>
            <person name="Ryu S."/>
            <person name="Song J.Y."/>
            <person name="Lee S.K."/>
        </authorList>
    </citation>
    <scope>NUCLEOTIDE SEQUENCE [LARGE SCALE GENOMIC DNA]</scope>
    <source>
        <tissue evidence="2">Muscle</tissue>
    </source>
</reference>
<dbReference type="Proteomes" id="UP000314294">
    <property type="component" value="Unassembled WGS sequence"/>
</dbReference>
<gene>
    <name evidence="2" type="ORF">EYF80_009658</name>
</gene>
<protein>
    <submittedName>
        <fullName evidence="2">Uncharacterized protein</fullName>
    </submittedName>
</protein>
<evidence type="ECO:0000256" key="1">
    <source>
        <dbReference type="SAM" id="SignalP"/>
    </source>
</evidence>
<sequence>MYNSVCFIILSWVFAALVFPVPKQQLDSLYLSDTSPLVSQKLASPVQGSPVWDSCGSSPHYVSGQPALVCPTKRTHSDRSAVTLPALLDAHLRRRTAVNAEDAASLLYPHPPVSNCRLASLLLISDAVKLVSRLQQSFNQHAPLLCLSCTGSQRRHRPLNAPSLLLVLLRLPLGDERQREKRESGRRRYDQSSVKCHMFARAYIPTGVCPLSLRFPQEYDPSVFCRRHRDKGQSNEARPLRQQAGLRKPLTDMVIYKKPRAREPGFGILHSGHMVELQLLGLWVMLLIPKGSFAIDLHWEDQESKN</sequence>
<evidence type="ECO:0000313" key="2">
    <source>
        <dbReference type="EMBL" id="TNN80146.1"/>
    </source>
</evidence>
<accession>A0A4Z2IQK7</accession>